<sequence length="600" mass="67467">MPPASKNASGGPPGLLRLTPDTRRLIYEHAGLGSKNYYGTPCPAVYNLCDPTTFRASRTTPELEAGFQTFHGLLLCCRTVYFEASALLYSANRFVVRYAHTLAPLRALSPCALANLTHLKVVLNQTSCHHERAGHEGNSQCCGADPEFKAAPCCYPQFHVDNHDTPLDASWGLSQAVFAEWHETATYLASHIVPSRLELSLVCDVQHNDLAAAQLVLDGLRLLPPLKDCHIRVCGTREPQLQRLVQDAVLRARDITPPNPGPAATSPATPRPYLVNLPRELRLRILEYTDLVTPWKEVQWSRWSNGYQIDRPRCELLARGIPCRPEFHHGCQFTQCWETPPTEPSVGCFCRRTHTAFSSRCRCWAPPTPLFRICRALHVDASQVLYSHNRLIVVDSLHSTPAAPMCPGDYPHQSFAASQFLRHVVPRHCLWHMRFLELVFGPITHLRRPRDGHPAIQDWSNTLDWVKHALNLPALTLHVAMAPGIKAPSESKNVTKAQGKEVLAVYNSILAPLRSLGAATDRGLARFYADLHWPLRWSREVMAKREENEEDAVAWVESKDRELKRRAEQHVMGARYEGYGGIVGSEPEKSVWTWSAYRIC</sequence>
<accession>A0AAN6MBD7</accession>
<gene>
    <name evidence="1" type="ORF">C8A05DRAFT_39558</name>
</gene>
<dbReference type="PANTHER" id="PTHR42085">
    <property type="entry name" value="F-BOX DOMAIN-CONTAINING PROTEIN"/>
    <property type="match status" value="1"/>
</dbReference>
<protein>
    <submittedName>
        <fullName evidence="1">Uncharacterized protein</fullName>
    </submittedName>
</protein>
<organism evidence="1 2">
    <name type="scientific">Staphylotrichum tortipilum</name>
    <dbReference type="NCBI Taxonomy" id="2831512"/>
    <lineage>
        <taxon>Eukaryota</taxon>
        <taxon>Fungi</taxon>
        <taxon>Dikarya</taxon>
        <taxon>Ascomycota</taxon>
        <taxon>Pezizomycotina</taxon>
        <taxon>Sordariomycetes</taxon>
        <taxon>Sordariomycetidae</taxon>
        <taxon>Sordariales</taxon>
        <taxon>Chaetomiaceae</taxon>
        <taxon>Staphylotrichum</taxon>
    </lineage>
</organism>
<dbReference type="Proteomes" id="UP001303889">
    <property type="component" value="Unassembled WGS sequence"/>
</dbReference>
<comment type="caution">
    <text evidence="1">The sequence shown here is derived from an EMBL/GenBank/DDBJ whole genome shotgun (WGS) entry which is preliminary data.</text>
</comment>
<dbReference type="PANTHER" id="PTHR42085:SF6">
    <property type="entry name" value="F-BOX DOMAIN-CONTAINING PROTEIN"/>
    <property type="match status" value="1"/>
</dbReference>
<evidence type="ECO:0000313" key="1">
    <source>
        <dbReference type="EMBL" id="KAK3896893.1"/>
    </source>
</evidence>
<proteinExistence type="predicted"/>
<dbReference type="InterPro" id="IPR038883">
    <property type="entry name" value="AN11006-like"/>
</dbReference>
<evidence type="ECO:0000313" key="2">
    <source>
        <dbReference type="Proteomes" id="UP001303889"/>
    </source>
</evidence>
<dbReference type="AlphaFoldDB" id="A0AAN6MBD7"/>
<keyword evidence="2" id="KW-1185">Reference proteome</keyword>
<reference evidence="1" key="2">
    <citation type="submission" date="2023-05" db="EMBL/GenBank/DDBJ databases">
        <authorList>
            <consortium name="Lawrence Berkeley National Laboratory"/>
            <person name="Steindorff A."/>
            <person name="Hensen N."/>
            <person name="Bonometti L."/>
            <person name="Westerberg I."/>
            <person name="Brannstrom I.O."/>
            <person name="Guillou S."/>
            <person name="Cros-Aarteil S."/>
            <person name="Calhoun S."/>
            <person name="Haridas S."/>
            <person name="Kuo A."/>
            <person name="Mondo S."/>
            <person name="Pangilinan J."/>
            <person name="Riley R."/>
            <person name="Labutti K."/>
            <person name="Andreopoulos B."/>
            <person name="Lipzen A."/>
            <person name="Chen C."/>
            <person name="Yanf M."/>
            <person name="Daum C."/>
            <person name="Ng V."/>
            <person name="Clum A."/>
            <person name="Ohm R."/>
            <person name="Martin F."/>
            <person name="Silar P."/>
            <person name="Natvig D."/>
            <person name="Lalanne C."/>
            <person name="Gautier V."/>
            <person name="Ament-Velasquez S.L."/>
            <person name="Kruys A."/>
            <person name="Hutchinson M.I."/>
            <person name="Powell A.J."/>
            <person name="Barry K."/>
            <person name="Miller A.N."/>
            <person name="Grigoriev I.V."/>
            <person name="Debuchy R."/>
            <person name="Gladieux P."/>
            <person name="Thoren M.H."/>
            <person name="Johannesson H."/>
        </authorList>
    </citation>
    <scope>NUCLEOTIDE SEQUENCE</scope>
    <source>
        <strain evidence="1">CBS 103.79</strain>
    </source>
</reference>
<dbReference type="EMBL" id="MU856351">
    <property type="protein sequence ID" value="KAK3896893.1"/>
    <property type="molecule type" value="Genomic_DNA"/>
</dbReference>
<reference evidence="1" key="1">
    <citation type="journal article" date="2023" name="Mol. Phylogenet. Evol.">
        <title>Genome-scale phylogeny and comparative genomics of the fungal order Sordariales.</title>
        <authorList>
            <person name="Hensen N."/>
            <person name="Bonometti L."/>
            <person name="Westerberg I."/>
            <person name="Brannstrom I.O."/>
            <person name="Guillou S."/>
            <person name="Cros-Aarteil S."/>
            <person name="Calhoun S."/>
            <person name="Haridas S."/>
            <person name="Kuo A."/>
            <person name="Mondo S."/>
            <person name="Pangilinan J."/>
            <person name="Riley R."/>
            <person name="LaButti K."/>
            <person name="Andreopoulos B."/>
            <person name="Lipzen A."/>
            <person name="Chen C."/>
            <person name="Yan M."/>
            <person name="Daum C."/>
            <person name="Ng V."/>
            <person name="Clum A."/>
            <person name="Steindorff A."/>
            <person name="Ohm R.A."/>
            <person name="Martin F."/>
            <person name="Silar P."/>
            <person name="Natvig D.O."/>
            <person name="Lalanne C."/>
            <person name="Gautier V."/>
            <person name="Ament-Velasquez S.L."/>
            <person name="Kruys A."/>
            <person name="Hutchinson M.I."/>
            <person name="Powell A.J."/>
            <person name="Barry K."/>
            <person name="Miller A.N."/>
            <person name="Grigoriev I.V."/>
            <person name="Debuchy R."/>
            <person name="Gladieux P."/>
            <person name="Hiltunen Thoren M."/>
            <person name="Johannesson H."/>
        </authorList>
    </citation>
    <scope>NUCLEOTIDE SEQUENCE</scope>
    <source>
        <strain evidence="1">CBS 103.79</strain>
    </source>
</reference>
<name>A0AAN6MBD7_9PEZI</name>